<keyword evidence="5" id="KW-1185">Reference proteome</keyword>
<feature type="domain" description="Beta-lactamase-related" evidence="3">
    <location>
        <begin position="5"/>
        <end position="325"/>
    </location>
</feature>
<dbReference type="EMBL" id="JAGIQL010000016">
    <property type="protein sequence ID" value="MBP0457158.1"/>
    <property type="molecule type" value="Genomic_DNA"/>
</dbReference>
<proteinExistence type="predicted"/>
<sequence length="370" mass="38436">MSALRAILERGRAERVFSAAAWSVGTADEVLDRGWLGTRAWDDGAPEVDVSALWDLASVTKPIVGLAVMALVDRGLLTLADTVAEHLPRYAATDKAHLTVGQLLSHTSGLPGQVPMYRDHPTRESLLTALGTLPLTGPPGTRVAYSSQGFMLLGLIAEAASRQPLDALVADAVTGPLSMADTGFAPDAAGRARAVATERCPWRGRTVAGEVHDENAVVLGGVCGHAGLFAPLDDMERLGRSLAGGAREVLRPGTYALMTAPHTDGLGLRRCLAWQGLDPVGSPVGTAFGPASYGHTGFTGTSVWVDPGAGLYAVLLTNRVHPTRQGDGIGAVRRTFHDTAHPEYAAHAGRAQAAGHAGRARAAGHAGDAQ</sequence>
<dbReference type="PANTHER" id="PTHR43283:SF11">
    <property type="entry name" value="BETA-LACTAMASE-RELATED DOMAIN-CONTAINING PROTEIN"/>
    <property type="match status" value="1"/>
</dbReference>
<dbReference type="InterPro" id="IPR050789">
    <property type="entry name" value="Diverse_Enzym_Activities"/>
</dbReference>
<dbReference type="AlphaFoldDB" id="A0A940MEE6"/>
<evidence type="ECO:0000256" key="1">
    <source>
        <dbReference type="ARBA" id="ARBA00022801"/>
    </source>
</evidence>
<dbReference type="Pfam" id="PF00144">
    <property type="entry name" value="Beta-lactamase"/>
    <property type="match status" value="1"/>
</dbReference>
<dbReference type="Gene3D" id="3.40.710.10">
    <property type="entry name" value="DD-peptidase/beta-lactamase superfamily"/>
    <property type="match status" value="1"/>
</dbReference>
<dbReference type="RefSeq" id="WP_209338936.1">
    <property type="nucleotide sequence ID" value="NZ_JAGIQL010000016.1"/>
</dbReference>
<gene>
    <name evidence="4" type="ORF">JFN87_06545</name>
</gene>
<evidence type="ECO:0000259" key="3">
    <source>
        <dbReference type="Pfam" id="PF00144"/>
    </source>
</evidence>
<evidence type="ECO:0000313" key="4">
    <source>
        <dbReference type="EMBL" id="MBP0457158.1"/>
    </source>
</evidence>
<dbReference type="SUPFAM" id="SSF56601">
    <property type="entry name" value="beta-lactamase/transpeptidase-like"/>
    <property type="match status" value="1"/>
</dbReference>
<dbReference type="PANTHER" id="PTHR43283">
    <property type="entry name" value="BETA-LACTAMASE-RELATED"/>
    <property type="match status" value="1"/>
</dbReference>
<keyword evidence="1" id="KW-0378">Hydrolase</keyword>
<evidence type="ECO:0000256" key="2">
    <source>
        <dbReference type="SAM" id="MobiDB-lite"/>
    </source>
</evidence>
<comment type="caution">
    <text evidence="4">The sequence shown here is derived from an EMBL/GenBank/DDBJ whole genome shotgun (WGS) entry which is preliminary data.</text>
</comment>
<dbReference type="GO" id="GO:0016787">
    <property type="term" value="F:hydrolase activity"/>
    <property type="evidence" value="ECO:0007669"/>
    <property type="project" value="UniProtKB-KW"/>
</dbReference>
<dbReference type="InterPro" id="IPR012338">
    <property type="entry name" value="Beta-lactam/transpept-like"/>
</dbReference>
<dbReference type="InterPro" id="IPR001466">
    <property type="entry name" value="Beta-lactam-related"/>
</dbReference>
<name>A0A940MEE6_9ACTN</name>
<accession>A0A940MEE6</accession>
<organism evidence="4 5">
    <name type="scientific">Streptomyces montanisoli</name>
    <dbReference type="NCBI Taxonomy" id="2798581"/>
    <lineage>
        <taxon>Bacteria</taxon>
        <taxon>Bacillati</taxon>
        <taxon>Actinomycetota</taxon>
        <taxon>Actinomycetes</taxon>
        <taxon>Kitasatosporales</taxon>
        <taxon>Streptomycetaceae</taxon>
        <taxon>Streptomyces</taxon>
    </lineage>
</organism>
<dbReference type="Proteomes" id="UP000670475">
    <property type="component" value="Unassembled WGS sequence"/>
</dbReference>
<evidence type="ECO:0000313" key="5">
    <source>
        <dbReference type="Proteomes" id="UP000670475"/>
    </source>
</evidence>
<protein>
    <submittedName>
        <fullName evidence="4">Beta-lactamase family protein</fullName>
    </submittedName>
</protein>
<feature type="region of interest" description="Disordered" evidence="2">
    <location>
        <begin position="348"/>
        <end position="370"/>
    </location>
</feature>
<reference evidence="4" key="1">
    <citation type="submission" date="2021-03" db="EMBL/GenBank/DDBJ databases">
        <title>Whole genome sequence of Streptomyces bomunensis MMS17-BM035.</title>
        <authorList>
            <person name="Lee J.H."/>
        </authorList>
    </citation>
    <scope>NUCLEOTIDE SEQUENCE</scope>
    <source>
        <strain evidence="4">MMS17-BM035</strain>
    </source>
</reference>